<reference evidence="1" key="1">
    <citation type="submission" date="2018-11" db="EMBL/GenBank/DDBJ databases">
        <authorList>
            <consortium name="Pathogen Informatics"/>
        </authorList>
    </citation>
    <scope>NUCLEOTIDE SEQUENCE</scope>
</reference>
<evidence type="ECO:0000313" key="2">
    <source>
        <dbReference type="Proteomes" id="UP000784294"/>
    </source>
</evidence>
<dbReference type="EMBL" id="CAAALY010123316">
    <property type="protein sequence ID" value="VEL31515.1"/>
    <property type="molecule type" value="Genomic_DNA"/>
</dbReference>
<evidence type="ECO:0000313" key="1">
    <source>
        <dbReference type="EMBL" id="VEL31515.1"/>
    </source>
</evidence>
<gene>
    <name evidence="1" type="ORF">PXEA_LOCUS24955</name>
</gene>
<protein>
    <submittedName>
        <fullName evidence="1">Uncharacterized protein</fullName>
    </submittedName>
</protein>
<dbReference type="AlphaFoldDB" id="A0A448X9M4"/>
<keyword evidence="2" id="KW-1185">Reference proteome</keyword>
<accession>A0A448X9M4</accession>
<name>A0A448X9M4_9PLAT</name>
<proteinExistence type="predicted"/>
<comment type="caution">
    <text evidence="1">The sequence shown here is derived from an EMBL/GenBank/DDBJ whole genome shotgun (WGS) entry which is preliminary data.</text>
</comment>
<sequence>MALYASTINNNPFYSSGSPALVSSEANMFQQLPQNCSPYLGEFIAFYINNHLAFATQTQF</sequence>
<dbReference type="Proteomes" id="UP000784294">
    <property type="component" value="Unassembled WGS sequence"/>
</dbReference>
<organism evidence="1 2">
    <name type="scientific">Protopolystoma xenopodis</name>
    <dbReference type="NCBI Taxonomy" id="117903"/>
    <lineage>
        <taxon>Eukaryota</taxon>
        <taxon>Metazoa</taxon>
        <taxon>Spiralia</taxon>
        <taxon>Lophotrochozoa</taxon>
        <taxon>Platyhelminthes</taxon>
        <taxon>Monogenea</taxon>
        <taxon>Polyopisthocotylea</taxon>
        <taxon>Polystomatidea</taxon>
        <taxon>Polystomatidae</taxon>
        <taxon>Protopolystoma</taxon>
    </lineage>
</organism>